<dbReference type="InterPro" id="IPR004298">
    <property type="entry name" value="Nicotian_synth"/>
</dbReference>
<feature type="domain" description="Methyltransferase" evidence="3">
    <location>
        <begin position="120"/>
        <end position="239"/>
    </location>
</feature>
<dbReference type="Proteomes" id="UP001241848">
    <property type="component" value="Unassembled WGS sequence"/>
</dbReference>
<reference evidence="4 5" key="1">
    <citation type="submission" date="2022-10" db="EMBL/GenBank/DDBJ databases">
        <title>Paenibacillus description and whole genome data of maize root bacterial community.</title>
        <authorList>
            <person name="Marton D."/>
            <person name="Farkas M."/>
            <person name="Cserhati M."/>
        </authorList>
    </citation>
    <scope>NUCLEOTIDE SEQUENCE [LARGE SCALE GENOMIC DNA]</scope>
    <source>
        <strain evidence="4 5">P96</strain>
    </source>
</reference>
<dbReference type="GO" id="GO:0008168">
    <property type="term" value="F:methyltransferase activity"/>
    <property type="evidence" value="ECO:0007669"/>
    <property type="project" value="UniProtKB-KW"/>
</dbReference>
<keyword evidence="4" id="KW-0489">Methyltransferase</keyword>
<evidence type="ECO:0000256" key="1">
    <source>
        <dbReference type="ARBA" id="ARBA00022679"/>
    </source>
</evidence>
<dbReference type="InterPro" id="IPR025714">
    <property type="entry name" value="Methyltranfer_dom"/>
</dbReference>
<protein>
    <submittedName>
        <fullName evidence="4">Methyltransferase domain-containing protein</fullName>
    </submittedName>
</protein>
<keyword evidence="5" id="KW-1185">Reference proteome</keyword>
<dbReference type="EMBL" id="JAPCKK010000018">
    <property type="protein sequence ID" value="MDP4098193.1"/>
    <property type="molecule type" value="Genomic_DNA"/>
</dbReference>
<name>A0ABT9FTX4_9BACL</name>
<keyword evidence="1" id="KW-0808">Transferase</keyword>
<comment type="caution">
    <text evidence="4">The sequence shown here is derived from an EMBL/GenBank/DDBJ whole genome shotgun (WGS) entry which is preliminary data.</text>
</comment>
<dbReference type="Gene3D" id="3.40.50.150">
    <property type="entry name" value="Vaccinia Virus protein VP39"/>
    <property type="match status" value="1"/>
</dbReference>
<organism evidence="4 5">
    <name type="scientific">Paenibacillus zeirhizosphaerae</name>
    <dbReference type="NCBI Taxonomy" id="2987519"/>
    <lineage>
        <taxon>Bacteria</taxon>
        <taxon>Bacillati</taxon>
        <taxon>Bacillota</taxon>
        <taxon>Bacilli</taxon>
        <taxon>Bacillales</taxon>
        <taxon>Paenibacillaceae</taxon>
        <taxon>Paenibacillus</taxon>
    </lineage>
</organism>
<dbReference type="PANTHER" id="PTHR32266">
    <property type="entry name" value="NICOTIANAMINE SYNTHASE 3"/>
    <property type="match status" value="1"/>
</dbReference>
<dbReference type="PANTHER" id="PTHR32266:SF12">
    <property type="entry name" value="NICOTIANAMINE SYNTHASE 3"/>
    <property type="match status" value="1"/>
</dbReference>
<gene>
    <name evidence="4" type="ORF">OIN60_15650</name>
</gene>
<sequence>MITLANFQQQLHEYLEKFEFMAEKYDQTARHSLELELLIDDYSRFITNVDNEEAWRQLERQNPWQLDAVAAELRAKSALCVAIMEKYRALKLLHGEREIAHYFRNIEACIEKEFGSFHITSDAKVLLVGSGSFPMTPLLIAKRTGAEVIGIDIDEEAISLGLRVVEKLGAGLNIRLEQTSAEDLDVLKDITHIIFSSTVAAKYDILDQLYILTSDQVVVAMRYGNQLKSLFNYPMKECDRRKWKLVDHILRPDDVFDIALYTKA</sequence>
<dbReference type="Pfam" id="PF13847">
    <property type="entry name" value="Methyltransf_31"/>
    <property type="match status" value="1"/>
</dbReference>
<accession>A0ABT9FTX4</accession>
<dbReference type="RefSeq" id="WP_305755812.1">
    <property type="nucleotide sequence ID" value="NZ_JAPCKK010000018.1"/>
</dbReference>
<dbReference type="SUPFAM" id="SSF53335">
    <property type="entry name" value="S-adenosyl-L-methionine-dependent methyltransferases"/>
    <property type="match status" value="1"/>
</dbReference>
<dbReference type="GO" id="GO:0032259">
    <property type="term" value="P:methylation"/>
    <property type="evidence" value="ECO:0007669"/>
    <property type="project" value="UniProtKB-KW"/>
</dbReference>
<evidence type="ECO:0000313" key="5">
    <source>
        <dbReference type="Proteomes" id="UP001241848"/>
    </source>
</evidence>
<evidence type="ECO:0000313" key="4">
    <source>
        <dbReference type="EMBL" id="MDP4098193.1"/>
    </source>
</evidence>
<keyword evidence="2" id="KW-0949">S-adenosyl-L-methionine</keyword>
<evidence type="ECO:0000259" key="3">
    <source>
        <dbReference type="Pfam" id="PF13847"/>
    </source>
</evidence>
<proteinExistence type="predicted"/>
<dbReference type="InterPro" id="IPR029063">
    <property type="entry name" value="SAM-dependent_MTases_sf"/>
</dbReference>
<evidence type="ECO:0000256" key="2">
    <source>
        <dbReference type="ARBA" id="ARBA00022691"/>
    </source>
</evidence>